<evidence type="ECO:0000256" key="1">
    <source>
        <dbReference type="ARBA" id="ARBA00022670"/>
    </source>
</evidence>
<proteinExistence type="predicted"/>
<dbReference type="GO" id="GO:0016486">
    <property type="term" value="P:peptide hormone processing"/>
    <property type="evidence" value="ECO:0007669"/>
    <property type="project" value="TreeGrafter"/>
</dbReference>
<evidence type="ECO:0000256" key="3">
    <source>
        <dbReference type="ARBA" id="ARBA00022825"/>
    </source>
</evidence>
<organism evidence="4 5">
    <name type="scientific">Rotaria magnacalcarata</name>
    <dbReference type="NCBI Taxonomy" id="392030"/>
    <lineage>
        <taxon>Eukaryota</taxon>
        <taxon>Metazoa</taxon>
        <taxon>Spiralia</taxon>
        <taxon>Gnathifera</taxon>
        <taxon>Rotifera</taxon>
        <taxon>Eurotatoria</taxon>
        <taxon>Bdelloidea</taxon>
        <taxon>Philodinida</taxon>
        <taxon>Philodinidae</taxon>
        <taxon>Rotaria</taxon>
    </lineage>
</organism>
<evidence type="ECO:0008006" key="6">
    <source>
        <dbReference type="Google" id="ProtNLM"/>
    </source>
</evidence>
<dbReference type="PANTHER" id="PTHR42884:SF13">
    <property type="entry name" value="NEUROENDOCRINE CONVERTASE 2"/>
    <property type="match status" value="1"/>
</dbReference>
<keyword evidence="2" id="KW-0378">Hydrolase</keyword>
<dbReference type="Proteomes" id="UP000681967">
    <property type="component" value="Unassembled WGS sequence"/>
</dbReference>
<dbReference type="GO" id="GO:0004252">
    <property type="term" value="F:serine-type endopeptidase activity"/>
    <property type="evidence" value="ECO:0007669"/>
    <property type="project" value="TreeGrafter"/>
</dbReference>
<comment type="caution">
    <text evidence="4">The sequence shown here is derived from an EMBL/GenBank/DDBJ whole genome shotgun (WGS) entry which is preliminary data.</text>
</comment>
<evidence type="ECO:0000256" key="2">
    <source>
        <dbReference type="ARBA" id="ARBA00022801"/>
    </source>
</evidence>
<evidence type="ECO:0000313" key="5">
    <source>
        <dbReference type="Proteomes" id="UP000681967"/>
    </source>
</evidence>
<dbReference type="GO" id="GO:0043005">
    <property type="term" value="C:neuron projection"/>
    <property type="evidence" value="ECO:0007669"/>
    <property type="project" value="TreeGrafter"/>
</dbReference>
<dbReference type="EMBL" id="CAJOBH010044632">
    <property type="protein sequence ID" value="CAF4347540.1"/>
    <property type="molecule type" value="Genomic_DNA"/>
</dbReference>
<keyword evidence="3" id="KW-0720">Serine protease</keyword>
<name>A0A8S2USI9_9BILA</name>
<dbReference type="GO" id="GO:0005615">
    <property type="term" value="C:extracellular space"/>
    <property type="evidence" value="ECO:0007669"/>
    <property type="project" value="TreeGrafter"/>
</dbReference>
<dbReference type="AlphaFoldDB" id="A0A8S2USI9"/>
<accession>A0A8S2USI9</accession>
<evidence type="ECO:0000313" key="4">
    <source>
        <dbReference type="EMBL" id="CAF4347540.1"/>
    </source>
</evidence>
<dbReference type="PANTHER" id="PTHR42884">
    <property type="entry name" value="PROPROTEIN CONVERTASE SUBTILISIN/KEXIN-RELATED"/>
    <property type="match status" value="1"/>
</dbReference>
<reference evidence="4" key="1">
    <citation type="submission" date="2021-02" db="EMBL/GenBank/DDBJ databases">
        <authorList>
            <person name="Nowell W R."/>
        </authorList>
    </citation>
    <scope>NUCLEOTIDE SEQUENCE</scope>
</reference>
<protein>
    <recommendedName>
        <fullName evidence="6">Prohormone convertase 1</fullName>
    </recommendedName>
</protein>
<keyword evidence="1" id="KW-0645">Protease</keyword>
<sequence length="53" mass="5787">MLFCLDLIEANSMAHEPDLIDIYSASWGPVDDGKTVDGPRHATMKAIVKGINE</sequence>
<dbReference type="GO" id="GO:0016020">
    <property type="term" value="C:membrane"/>
    <property type="evidence" value="ECO:0007669"/>
    <property type="project" value="TreeGrafter"/>
</dbReference>
<gene>
    <name evidence="4" type="ORF">BYL167_LOCUS29361</name>
</gene>
<feature type="non-terminal residue" evidence="4">
    <location>
        <position position="1"/>
    </location>
</feature>